<gene>
    <name evidence="1" type="ORF">D8674_042241</name>
</gene>
<keyword evidence="2" id="KW-1185">Reference proteome</keyword>
<evidence type="ECO:0000313" key="1">
    <source>
        <dbReference type="EMBL" id="KAB2614423.1"/>
    </source>
</evidence>
<name>A0A5N5GHQ6_9ROSA</name>
<proteinExistence type="predicted"/>
<dbReference type="AlphaFoldDB" id="A0A5N5GHQ6"/>
<sequence>MCVCLTCDLQPTDLADKHIALDFASLLCPLRCLQIHLWFHEFSIKLDQEVTCHRLGLGYS</sequence>
<organism evidence="1 2">
    <name type="scientific">Pyrus ussuriensis x Pyrus communis</name>
    <dbReference type="NCBI Taxonomy" id="2448454"/>
    <lineage>
        <taxon>Eukaryota</taxon>
        <taxon>Viridiplantae</taxon>
        <taxon>Streptophyta</taxon>
        <taxon>Embryophyta</taxon>
        <taxon>Tracheophyta</taxon>
        <taxon>Spermatophyta</taxon>
        <taxon>Magnoliopsida</taxon>
        <taxon>eudicotyledons</taxon>
        <taxon>Gunneridae</taxon>
        <taxon>Pentapetalae</taxon>
        <taxon>rosids</taxon>
        <taxon>fabids</taxon>
        <taxon>Rosales</taxon>
        <taxon>Rosaceae</taxon>
        <taxon>Amygdaloideae</taxon>
        <taxon>Maleae</taxon>
        <taxon>Pyrus</taxon>
    </lineage>
</organism>
<reference evidence="1 2" key="2">
    <citation type="submission" date="2019-11" db="EMBL/GenBank/DDBJ databases">
        <title>A de novo genome assembly of a pear dwarfing rootstock.</title>
        <authorList>
            <person name="Wang F."/>
            <person name="Wang J."/>
            <person name="Li S."/>
            <person name="Zhang Y."/>
            <person name="Fang M."/>
            <person name="Ma L."/>
            <person name="Zhao Y."/>
            <person name="Jiang S."/>
        </authorList>
    </citation>
    <scope>NUCLEOTIDE SEQUENCE [LARGE SCALE GENOMIC DNA]</scope>
    <source>
        <strain evidence="1">S2</strain>
        <tissue evidence="1">Leaf</tissue>
    </source>
</reference>
<protein>
    <submittedName>
        <fullName evidence="1">Uncharacterized protein</fullName>
    </submittedName>
</protein>
<accession>A0A5N5GHQ6</accession>
<evidence type="ECO:0000313" key="2">
    <source>
        <dbReference type="Proteomes" id="UP000327157"/>
    </source>
</evidence>
<dbReference type="EMBL" id="SMOL01000420">
    <property type="protein sequence ID" value="KAB2614423.1"/>
    <property type="molecule type" value="Genomic_DNA"/>
</dbReference>
<comment type="caution">
    <text evidence="1">The sequence shown here is derived from an EMBL/GenBank/DDBJ whole genome shotgun (WGS) entry which is preliminary data.</text>
</comment>
<reference evidence="1 2" key="1">
    <citation type="submission" date="2019-09" db="EMBL/GenBank/DDBJ databases">
        <authorList>
            <person name="Ou C."/>
        </authorList>
    </citation>
    <scope>NUCLEOTIDE SEQUENCE [LARGE SCALE GENOMIC DNA]</scope>
    <source>
        <strain evidence="1">S2</strain>
        <tissue evidence="1">Leaf</tissue>
    </source>
</reference>
<dbReference type="Proteomes" id="UP000327157">
    <property type="component" value="Unassembled WGS sequence"/>
</dbReference>